<dbReference type="Gene3D" id="1.10.287.1040">
    <property type="entry name" value="Exonuclease VII, small subunit"/>
    <property type="match status" value="1"/>
</dbReference>
<dbReference type="SUPFAM" id="SSF116842">
    <property type="entry name" value="XseB-like"/>
    <property type="match status" value="1"/>
</dbReference>
<organism evidence="1 2">
    <name type="scientific">Aeromonas veronii</name>
    <dbReference type="NCBI Taxonomy" id="654"/>
    <lineage>
        <taxon>Bacteria</taxon>
        <taxon>Pseudomonadati</taxon>
        <taxon>Pseudomonadota</taxon>
        <taxon>Gammaproteobacteria</taxon>
        <taxon>Aeromonadales</taxon>
        <taxon>Aeromonadaceae</taxon>
        <taxon>Aeromonas</taxon>
    </lineage>
</organism>
<gene>
    <name evidence="1" type="ORF">DAA48_16770</name>
</gene>
<evidence type="ECO:0000313" key="1">
    <source>
        <dbReference type="EMBL" id="PTH79916.1"/>
    </source>
</evidence>
<dbReference type="Proteomes" id="UP000241986">
    <property type="component" value="Unassembled WGS sequence"/>
</dbReference>
<accession>A0A2T4MZG6</accession>
<sequence>MTNESKSFWQNYAELKDAVNKIEAMTEPDVDHLVHLVEKGMGAKNACIERIEAVEKMLNAINKQGE</sequence>
<dbReference type="NCBIfam" id="NF045605">
    <property type="entry name" value="xseB_Acin_var"/>
    <property type="match status" value="1"/>
</dbReference>
<comment type="caution">
    <text evidence="1">The sequence shown here is derived from an EMBL/GenBank/DDBJ whole genome shotgun (WGS) entry which is preliminary data.</text>
</comment>
<dbReference type="AlphaFoldDB" id="A0A2T4MZG6"/>
<reference evidence="1 2" key="1">
    <citation type="submission" date="2018-03" db="EMBL/GenBank/DDBJ databases">
        <title>Aeromonas veronii whole genome sequencing and analysis.</title>
        <authorList>
            <person name="Xie H."/>
            <person name="Liu T."/>
            <person name="Wang K."/>
        </authorList>
    </citation>
    <scope>NUCLEOTIDE SEQUENCE [LARGE SCALE GENOMIC DNA]</scope>
    <source>
        <strain evidence="1 2">XH.VA.1</strain>
    </source>
</reference>
<dbReference type="InterPro" id="IPR037004">
    <property type="entry name" value="Exonuc_VII_ssu_sf"/>
</dbReference>
<proteinExistence type="predicted"/>
<evidence type="ECO:0000313" key="2">
    <source>
        <dbReference type="Proteomes" id="UP000241986"/>
    </source>
</evidence>
<dbReference type="GO" id="GO:0009318">
    <property type="term" value="C:exodeoxyribonuclease VII complex"/>
    <property type="evidence" value="ECO:0007669"/>
    <property type="project" value="InterPro"/>
</dbReference>
<name>A0A2T4MZG6_AERVE</name>
<dbReference type="RefSeq" id="WP_107684085.1">
    <property type="nucleotide sequence ID" value="NZ_PZKL01000038.1"/>
</dbReference>
<protein>
    <submittedName>
        <fullName evidence="1">Exodeoxyribonuclease VII</fullName>
    </submittedName>
</protein>
<dbReference type="EMBL" id="PZKL01000038">
    <property type="protein sequence ID" value="PTH79916.1"/>
    <property type="molecule type" value="Genomic_DNA"/>
</dbReference>
<dbReference type="GO" id="GO:0006308">
    <property type="term" value="P:DNA catabolic process"/>
    <property type="evidence" value="ECO:0007669"/>
    <property type="project" value="InterPro"/>
</dbReference>
<dbReference type="GO" id="GO:0008855">
    <property type="term" value="F:exodeoxyribonuclease VII activity"/>
    <property type="evidence" value="ECO:0007669"/>
    <property type="project" value="InterPro"/>
</dbReference>